<accession>A0A4Z2JIC7</accession>
<organism evidence="1 2">
    <name type="scientific">Liparis tanakae</name>
    <name type="common">Tanaka's snailfish</name>
    <dbReference type="NCBI Taxonomy" id="230148"/>
    <lineage>
        <taxon>Eukaryota</taxon>
        <taxon>Metazoa</taxon>
        <taxon>Chordata</taxon>
        <taxon>Craniata</taxon>
        <taxon>Vertebrata</taxon>
        <taxon>Euteleostomi</taxon>
        <taxon>Actinopterygii</taxon>
        <taxon>Neopterygii</taxon>
        <taxon>Teleostei</taxon>
        <taxon>Neoteleostei</taxon>
        <taxon>Acanthomorphata</taxon>
        <taxon>Eupercaria</taxon>
        <taxon>Perciformes</taxon>
        <taxon>Cottioidei</taxon>
        <taxon>Cottales</taxon>
        <taxon>Liparidae</taxon>
        <taxon>Liparis</taxon>
    </lineage>
</organism>
<dbReference type="EMBL" id="SRLO01000001">
    <property type="protein sequence ID" value="TNN89727.1"/>
    <property type="molecule type" value="Genomic_DNA"/>
</dbReference>
<proteinExistence type="predicted"/>
<reference evidence="1 2" key="1">
    <citation type="submission" date="2019-03" db="EMBL/GenBank/DDBJ databases">
        <title>First draft genome of Liparis tanakae, snailfish: a comprehensive survey of snailfish specific genes.</title>
        <authorList>
            <person name="Kim W."/>
            <person name="Song I."/>
            <person name="Jeong J.-H."/>
            <person name="Kim D."/>
            <person name="Kim S."/>
            <person name="Ryu S."/>
            <person name="Song J.Y."/>
            <person name="Lee S.K."/>
        </authorList>
    </citation>
    <scope>NUCLEOTIDE SEQUENCE [LARGE SCALE GENOMIC DNA]</scope>
    <source>
        <tissue evidence="1">Muscle</tissue>
    </source>
</reference>
<keyword evidence="2" id="KW-1185">Reference proteome</keyword>
<gene>
    <name evidence="1" type="ORF">EYF80_000330</name>
</gene>
<comment type="caution">
    <text evidence="1">The sequence shown here is derived from an EMBL/GenBank/DDBJ whole genome shotgun (WGS) entry which is preliminary data.</text>
</comment>
<evidence type="ECO:0000313" key="1">
    <source>
        <dbReference type="EMBL" id="TNN89727.1"/>
    </source>
</evidence>
<evidence type="ECO:0000313" key="2">
    <source>
        <dbReference type="Proteomes" id="UP000314294"/>
    </source>
</evidence>
<protein>
    <submittedName>
        <fullName evidence="1">Uncharacterized protein</fullName>
    </submittedName>
</protein>
<sequence length="196" mass="21348">MAVFTHLSMAKSPFLISFEDAVVQVGVFRAPVPVLCRQRQQGGVRGRVLWDGERVDVLVEQRRVVVGVQNQHVYGGDGRLHGFAFVSGLDHKTDQETWVNTGALSLTSSTSTLTSPVVRWRESDAQTANVYSSAYLYEGVISRSSKTLVARIPRTESTTNASLGLPDTMEYSICPFAPLSASDANTCGGNTQSHRN</sequence>
<dbReference type="AlphaFoldDB" id="A0A4Z2JIC7"/>
<name>A0A4Z2JIC7_9TELE</name>
<dbReference type="Proteomes" id="UP000314294">
    <property type="component" value="Unassembled WGS sequence"/>
</dbReference>